<evidence type="ECO:0000313" key="3">
    <source>
        <dbReference type="Proteomes" id="UP001362999"/>
    </source>
</evidence>
<dbReference type="AlphaFoldDB" id="A0AAV9ZR34"/>
<keyword evidence="3" id="KW-1185">Reference proteome</keyword>
<accession>A0AAV9ZR34</accession>
<evidence type="ECO:0000256" key="1">
    <source>
        <dbReference type="SAM" id="MobiDB-lite"/>
    </source>
</evidence>
<evidence type="ECO:0000313" key="2">
    <source>
        <dbReference type="EMBL" id="KAK6988885.1"/>
    </source>
</evidence>
<dbReference type="Proteomes" id="UP001362999">
    <property type="component" value="Unassembled WGS sequence"/>
</dbReference>
<feature type="compositionally biased region" description="Gly residues" evidence="1">
    <location>
        <begin position="720"/>
        <end position="739"/>
    </location>
</feature>
<organism evidence="2 3">
    <name type="scientific">Favolaschia claudopus</name>
    <dbReference type="NCBI Taxonomy" id="2862362"/>
    <lineage>
        <taxon>Eukaryota</taxon>
        <taxon>Fungi</taxon>
        <taxon>Dikarya</taxon>
        <taxon>Basidiomycota</taxon>
        <taxon>Agaricomycotina</taxon>
        <taxon>Agaricomycetes</taxon>
        <taxon>Agaricomycetidae</taxon>
        <taxon>Agaricales</taxon>
        <taxon>Marasmiineae</taxon>
        <taxon>Mycenaceae</taxon>
        <taxon>Favolaschia</taxon>
    </lineage>
</organism>
<feature type="region of interest" description="Disordered" evidence="1">
    <location>
        <begin position="594"/>
        <end position="680"/>
    </location>
</feature>
<feature type="region of interest" description="Disordered" evidence="1">
    <location>
        <begin position="809"/>
        <end position="915"/>
    </location>
</feature>
<feature type="compositionally biased region" description="Gly residues" evidence="1">
    <location>
        <begin position="749"/>
        <end position="760"/>
    </location>
</feature>
<feature type="compositionally biased region" description="Acidic residues" evidence="1">
    <location>
        <begin position="199"/>
        <end position="210"/>
    </location>
</feature>
<reference evidence="2 3" key="1">
    <citation type="journal article" date="2024" name="J Genomics">
        <title>Draft genome sequencing and assembly of Favolaschia claudopus CIRM-BRFM 2984 isolated from oak limbs.</title>
        <authorList>
            <person name="Navarro D."/>
            <person name="Drula E."/>
            <person name="Chaduli D."/>
            <person name="Cazenave R."/>
            <person name="Ahrendt S."/>
            <person name="Wang J."/>
            <person name="Lipzen A."/>
            <person name="Daum C."/>
            <person name="Barry K."/>
            <person name="Grigoriev I.V."/>
            <person name="Favel A."/>
            <person name="Rosso M.N."/>
            <person name="Martin F."/>
        </authorList>
    </citation>
    <scope>NUCLEOTIDE SEQUENCE [LARGE SCALE GENOMIC DNA]</scope>
    <source>
        <strain evidence="2 3">CIRM-BRFM 2984</strain>
    </source>
</reference>
<feature type="region of interest" description="Disordered" evidence="1">
    <location>
        <begin position="431"/>
        <end position="458"/>
    </location>
</feature>
<comment type="caution">
    <text evidence="2">The sequence shown here is derived from an EMBL/GenBank/DDBJ whole genome shotgun (WGS) entry which is preliminary data.</text>
</comment>
<protein>
    <submittedName>
        <fullName evidence="2">Uncharacterized protein</fullName>
    </submittedName>
</protein>
<dbReference type="EMBL" id="JAWWNJ010000119">
    <property type="protein sequence ID" value="KAK6988885.1"/>
    <property type="molecule type" value="Genomic_DNA"/>
</dbReference>
<feature type="compositionally biased region" description="Low complexity" evidence="1">
    <location>
        <begin position="821"/>
        <end position="832"/>
    </location>
</feature>
<sequence>MGRGRKSTLPQDKAQFLESHLPEFLEKQPNVAGFFKKVERAWSAKFPVETRLGLPLSDSAGVVIDVSERTHEEQLAIGAAHAKDSGIIQNWFYNRASKEKKLLNEQSLPSSSNGTLQEILKALGTGRRPRRKQRREIWQKRNGPLIKAALEEAGFGLLMGSASEEESDLERRARISKGRKDQAALRWEVVTRLMNEASAEEMAEVEEEYQTQEQPSMSASQAEHSPEELQRGIDKVGPLLKNVHKYVEYETGLVGGTMLVGPIPNLGGKIGTQTYCHGVTPAGHTLDQAHSGWTDQVIKPLQQFGKKVFDHQTRRKRAIHAEDDLDVDNATASNAAEGPSSTSTTAEAPPSSTPEVQSDGSSAVSPPTPTTFEPPNSSDAVPPAPSDRSGATTSLFWPGEEDVGLDDHYPPLDFGLGYVPLSEELLSNPERIFAPPTHSGVSPSDPVLPSSMLGDSLPSERLAEPISSARPAEPNSPATTLAIIPPATSATQSSTAAPPLFSSSWENGRDWVFPSPMPSTPSTPRLVPCTPASSARNFPASAPPPARRLIGAGSLLPPASASAPSTPTARRIGIDLLHRVDRPSPLRHVHTTAAANLPPSAPPPLATRSAASPPSTVSIGAAPSTPSTTPTSTASNPSAPASTIVPAAGVAPPTTPSSTPSAAHTPSSTPPTSTPTASAVVPITTVTHLRSALTAEDFPESRPLSNAPAAPKTSQAAVSGRGGRGGGGRGRGSSGGRGGGRGRGRGRGGARGGGAGGGDVDTGYLLRVDPEKGNVWQIGTVSRQRVKEIRAGEKARDAAATAAARDRDHGIFVLPPPPPGHAALPAGPAALGTRMPPPEPRVLGLRGPRERTNTAKYVAQKKRTMEEVRTDALQRKADKAAEKAAEAARKKEEKAGQKRKANAENLQPGPSKRRR</sequence>
<feature type="region of interest" description="Disordered" evidence="1">
    <location>
        <begin position="696"/>
        <end position="776"/>
    </location>
</feature>
<feature type="region of interest" description="Disordered" evidence="1">
    <location>
        <begin position="199"/>
        <end position="229"/>
    </location>
</feature>
<gene>
    <name evidence="2" type="ORF">R3P38DRAFT_3290862</name>
</gene>
<name>A0AAV9ZR34_9AGAR</name>
<feature type="region of interest" description="Disordered" evidence="1">
    <location>
        <begin position="319"/>
        <end position="399"/>
    </location>
</feature>
<feature type="compositionally biased region" description="Basic and acidic residues" evidence="1">
    <location>
        <begin position="863"/>
        <end position="896"/>
    </location>
</feature>
<feature type="compositionally biased region" description="Polar residues" evidence="1">
    <location>
        <begin position="356"/>
        <end position="379"/>
    </location>
</feature>
<feature type="compositionally biased region" description="Low complexity" evidence="1">
    <location>
        <begin position="335"/>
        <end position="355"/>
    </location>
</feature>
<feature type="compositionally biased region" description="Low complexity" evidence="1">
    <location>
        <begin position="606"/>
        <end position="667"/>
    </location>
</feature>
<proteinExistence type="predicted"/>